<accession>A0A8A1M6F5</accession>
<feature type="region of interest" description="Disordered" evidence="1">
    <location>
        <begin position="1"/>
        <end position="81"/>
    </location>
</feature>
<proteinExistence type="predicted"/>
<organism evidence="2 3">
    <name type="scientific">Ajellomyces capsulatus</name>
    <name type="common">Darling's disease fungus</name>
    <name type="synonym">Histoplasma capsulatum</name>
    <dbReference type="NCBI Taxonomy" id="5037"/>
    <lineage>
        <taxon>Eukaryota</taxon>
        <taxon>Fungi</taxon>
        <taxon>Dikarya</taxon>
        <taxon>Ascomycota</taxon>
        <taxon>Pezizomycotina</taxon>
        <taxon>Eurotiomycetes</taxon>
        <taxon>Eurotiomycetidae</taxon>
        <taxon>Onygenales</taxon>
        <taxon>Ajellomycetaceae</taxon>
        <taxon>Histoplasma</taxon>
    </lineage>
</organism>
<feature type="compositionally biased region" description="Basic and acidic residues" evidence="1">
    <location>
        <begin position="34"/>
        <end position="62"/>
    </location>
</feature>
<reference evidence="2" key="1">
    <citation type="submission" date="2021-01" db="EMBL/GenBank/DDBJ databases">
        <title>Chromosome-level genome assembly of a human fungal pathogen reveals clustering of transcriptionally co-regulated genes.</title>
        <authorList>
            <person name="Voorhies M."/>
            <person name="Cohen S."/>
            <person name="Shea T.P."/>
            <person name="Petrus S."/>
            <person name="Munoz J.F."/>
            <person name="Poplawski S."/>
            <person name="Goldman W.E."/>
            <person name="Michael T."/>
            <person name="Cuomo C.A."/>
            <person name="Sil A."/>
            <person name="Beyhan S."/>
        </authorList>
    </citation>
    <scope>NUCLEOTIDE SEQUENCE</scope>
    <source>
        <strain evidence="2">WU24</strain>
    </source>
</reference>
<name>A0A8A1M6F5_AJECA</name>
<sequence>MVPHPSSLISHPHPHATARSAEPARICPPSTPASDKKGGGNDKQHRRGKKDEWKEGGRREAGLRSIINRKSVPGSPHASSDNVVTLGGLGAWELRFGLFLRGWNELVVPASSSSSSMDRMARYPVDIIDSNSRKEAEK</sequence>
<dbReference type="Proteomes" id="UP000663671">
    <property type="component" value="Chromosome 4"/>
</dbReference>
<dbReference type="VEuPathDB" id="FungiDB:I7I51_05131"/>
<evidence type="ECO:0000313" key="2">
    <source>
        <dbReference type="EMBL" id="QSS60333.1"/>
    </source>
</evidence>
<evidence type="ECO:0000313" key="3">
    <source>
        <dbReference type="Proteomes" id="UP000663671"/>
    </source>
</evidence>
<feature type="compositionally biased region" description="Low complexity" evidence="1">
    <location>
        <begin position="1"/>
        <end position="11"/>
    </location>
</feature>
<gene>
    <name evidence="2" type="ORF">I7I51_05131</name>
</gene>
<dbReference type="EMBL" id="CP069110">
    <property type="protein sequence ID" value="QSS60333.1"/>
    <property type="molecule type" value="Genomic_DNA"/>
</dbReference>
<protein>
    <submittedName>
        <fullName evidence="2">Uncharacterized protein</fullName>
    </submittedName>
</protein>
<evidence type="ECO:0000256" key="1">
    <source>
        <dbReference type="SAM" id="MobiDB-lite"/>
    </source>
</evidence>
<dbReference type="AlphaFoldDB" id="A0A8A1M6F5"/>